<feature type="compositionally biased region" description="Polar residues" evidence="2">
    <location>
        <begin position="135"/>
        <end position="146"/>
    </location>
</feature>
<organism evidence="3 4">
    <name type="scientific">Podila minutissima</name>
    <dbReference type="NCBI Taxonomy" id="64525"/>
    <lineage>
        <taxon>Eukaryota</taxon>
        <taxon>Fungi</taxon>
        <taxon>Fungi incertae sedis</taxon>
        <taxon>Mucoromycota</taxon>
        <taxon>Mortierellomycotina</taxon>
        <taxon>Mortierellomycetes</taxon>
        <taxon>Mortierellales</taxon>
        <taxon>Mortierellaceae</taxon>
        <taxon>Podila</taxon>
    </lineage>
</organism>
<keyword evidence="1" id="KW-0175">Coiled coil</keyword>
<feature type="compositionally biased region" description="Acidic residues" evidence="2">
    <location>
        <begin position="7"/>
        <end position="26"/>
    </location>
</feature>
<feature type="compositionally biased region" description="Basic and acidic residues" evidence="2">
    <location>
        <begin position="215"/>
        <end position="226"/>
    </location>
</feature>
<feature type="region of interest" description="Disordered" evidence="2">
    <location>
        <begin position="987"/>
        <end position="1014"/>
    </location>
</feature>
<protein>
    <submittedName>
        <fullName evidence="3">Uncharacterized protein</fullName>
    </submittedName>
</protein>
<feature type="region of interest" description="Disordered" evidence="2">
    <location>
        <begin position="903"/>
        <end position="975"/>
    </location>
</feature>
<comment type="caution">
    <text evidence="3">The sequence shown here is derived from an EMBL/GenBank/DDBJ whole genome shotgun (WGS) entry which is preliminary data.</text>
</comment>
<feature type="compositionally biased region" description="Low complexity" evidence="2">
    <location>
        <begin position="813"/>
        <end position="831"/>
    </location>
</feature>
<dbReference type="AlphaFoldDB" id="A0A9P5SG88"/>
<feature type="compositionally biased region" description="Basic residues" evidence="2">
    <location>
        <begin position="87"/>
        <end position="99"/>
    </location>
</feature>
<feature type="compositionally biased region" description="Polar residues" evidence="2">
    <location>
        <begin position="491"/>
        <end position="514"/>
    </location>
</feature>
<evidence type="ECO:0000313" key="4">
    <source>
        <dbReference type="Proteomes" id="UP000696485"/>
    </source>
</evidence>
<feature type="region of interest" description="Disordered" evidence="2">
    <location>
        <begin position="187"/>
        <end position="280"/>
    </location>
</feature>
<feature type="compositionally biased region" description="Basic and acidic residues" evidence="2">
    <location>
        <begin position="903"/>
        <end position="920"/>
    </location>
</feature>
<feature type="coiled-coil region" evidence="1">
    <location>
        <begin position="330"/>
        <end position="361"/>
    </location>
</feature>
<dbReference type="Proteomes" id="UP000696485">
    <property type="component" value="Unassembled WGS sequence"/>
</dbReference>
<evidence type="ECO:0000313" key="3">
    <source>
        <dbReference type="EMBL" id="KAF9326495.1"/>
    </source>
</evidence>
<feature type="compositionally biased region" description="Acidic residues" evidence="2">
    <location>
        <begin position="124"/>
        <end position="133"/>
    </location>
</feature>
<keyword evidence="4" id="KW-1185">Reference proteome</keyword>
<gene>
    <name evidence="3" type="ORF">BG006_010084</name>
</gene>
<sequence length="1218" mass="136029">MDREVTDVDMEDDPEPLQEEGEEEDRLTDRRASMEDASSRVSEDETSRRSQSEESQRPSQDYNLDEDITNDNEDSSSNVHSTETTSRKKSTRSKKKKTTKPTSVTGGRYPRRMTRSQAAKVTDDTPESSDMGDSDSATVEYSSNSHQEVRRDRRRSSSTPRPSVEALEEIDIETRIVEKIQESQALVEELEGQKEDGEGLYPDPSAYTFSPNLSGDDKDISDKEKMEADEEIAEETFLSSQDEPDNGVFSDIAEASFGSESVIQDGEDDEESPDTVKYYPDESTVKGIDIVLDTEEYPDSEETTQEIEEEEIKCISGDSPAEHAEEIQEVEDVEEIIEDVVEDVEEIIENVADDVEEIIEDVAMEFMEYLQPEVEEVQNVDEEAPTVAKAGAEEDEEMPDVFKDVHLAPEPIEELQGDAPIVTTSQSPPEVINTPPKSLLEENWLPKERRNPVDNVELLALFFARKRGHILTSTQARYCNEMIDEATTPTTSAIKSVSSRRISSTHTPVASRNRTTPKGRISRKVVVENIDCLASFFATIVKQGVLLTAKHAEYCKELIDKVTDHIPSSDKPITLTLGSWSGADDEPSDHIFSLARFFAEKKEALTQAEAAVCKEMVDRSTTGAEDSVLSEEISDAYLDSIENVDFLAKYFAEKRGHLLSPKEASYCKTLISRSVKESPPEKILVSLDNMECLAAFFARKRGQLMTPMEAEFCVDMIRESIMPSDADELKQARNRVFPAPTWHERALDDLLPFDPNDTEPSLNNLEWLSVFFRRRKDQLLTHKQAELCRRFIDDTTKDTNDKKKHALEGFHNESVSLRRSTSSSTQTESTEFGYAAPTKTDITQKSAKPLAPPMNEYLEIAKYQGVEWDNLPRSVRVKRFLQWHGKEPPEIVWQREQEARAKARVENEKMKAQQKADKASQDTSPLKRNVEESDVSQEQEEQEQRSVKKAATAKTKEALEGSTPETPVEAPVETVKAPLSSVAKKLLEIAGNKDDDDDVQMSSEPEPSESVKLSSSAAILLSKVDSVKPVESTAPKTNNLFTTFSLPTIAPSSSFSTPPQDKPAPVIPSSVEKAHPFSFTAPKLDTPKPAPAPVKESKPFDFSSTLFKAAPLAPTLASRTDMSFPTTTTTSKETPFVFVPHSFSPVVTNTNITLTATTTLGKARTEPQSMERIDPKDSRLFEFTFDGDVSDTESSYPLVDMEDCEDDMEGYISPMSSP</sequence>
<proteinExistence type="predicted"/>
<feature type="region of interest" description="Disordered" evidence="2">
    <location>
        <begin position="803"/>
        <end position="831"/>
    </location>
</feature>
<accession>A0A9P5SG88</accession>
<evidence type="ECO:0000256" key="1">
    <source>
        <dbReference type="SAM" id="Coils"/>
    </source>
</evidence>
<feature type="compositionally biased region" description="Basic and acidic residues" evidence="2">
    <location>
        <begin position="27"/>
        <end position="56"/>
    </location>
</feature>
<feature type="region of interest" description="Disordered" evidence="2">
    <location>
        <begin position="491"/>
        <end position="517"/>
    </location>
</feature>
<reference evidence="3" key="1">
    <citation type="journal article" date="2020" name="Fungal Divers.">
        <title>Resolving the Mortierellaceae phylogeny through synthesis of multi-gene phylogenetics and phylogenomics.</title>
        <authorList>
            <person name="Vandepol N."/>
            <person name="Liber J."/>
            <person name="Desiro A."/>
            <person name="Na H."/>
            <person name="Kennedy M."/>
            <person name="Barry K."/>
            <person name="Grigoriev I.V."/>
            <person name="Miller A.N."/>
            <person name="O'Donnell K."/>
            <person name="Stajich J.E."/>
            <person name="Bonito G."/>
        </authorList>
    </citation>
    <scope>NUCLEOTIDE SEQUENCE</scope>
    <source>
        <strain evidence="3">NVP1</strain>
    </source>
</reference>
<dbReference type="EMBL" id="JAAAUY010000775">
    <property type="protein sequence ID" value="KAF9326495.1"/>
    <property type="molecule type" value="Genomic_DNA"/>
</dbReference>
<name>A0A9P5SG88_9FUNG</name>
<feature type="region of interest" description="Disordered" evidence="2">
    <location>
        <begin position="1"/>
        <end position="175"/>
    </location>
</feature>
<evidence type="ECO:0000256" key="2">
    <source>
        <dbReference type="SAM" id="MobiDB-lite"/>
    </source>
</evidence>
<feature type="compositionally biased region" description="Acidic residues" evidence="2">
    <location>
        <begin position="63"/>
        <end position="74"/>
    </location>
</feature>
<feature type="compositionally biased region" description="Acidic residues" evidence="2">
    <location>
        <begin position="932"/>
        <end position="941"/>
    </location>
</feature>